<evidence type="ECO:0000313" key="1">
    <source>
        <dbReference type="EMBL" id="MCP2730649.1"/>
    </source>
</evidence>
<protein>
    <submittedName>
        <fullName evidence="1">Uncharacterized protein</fullName>
    </submittedName>
</protein>
<dbReference type="EMBL" id="JAMZMM010000225">
    <property type="protein sequence ID" value="MCP2730649.1"/>
    <property type="molecule type" value="Genomic_DNA"/>
</dbReference>
<evidence type="ECO:0000313" key="2">
    <source>
        <dbReference type="Proteomes" id="UP001204953"/>
    </source>
</evidence>
<comment type="caution">
    <text evidence="1">The sequence shown here is derived from an EMBL/GenBank/DDBJ whole genome shotgun (WGS) entry which is preliminary data.</text>
</comment>
<keyword evidence="2" id="KW-1185">Reference proteome</keyword>
<proteinExistence type="predicted"/>
<dbReference type="Proteomes" id="UP001204953">
    <property type="component" value="Unassembled WGS sequence"/>
</dbReference>
<gene>
    <name evidence="1" type="ORF">NJ959_19655</name>
</gene>
<accession>A0AAE3KNS5</accession>
<reference evidence="1" key="1">
    <citation type="submission" date="2022-06" db="EMBL/GenBank/DDBJ databases">
        <title>New cyanobacteria of genus Symplocastrum in benthos of Lake Baikal.</title>
        <authorList>
            <person name="Sorokovikova E."/>
            <person name="Tikhonova I."/>
            <person name="Krasnopeev A."/>
            <person name="Evseev P."/>
            <person name="Gladkikh A."/>
            <person name="Belykh O."/>
        </authorList>
    </citation>
    <scope>NUCLEOTIDE SEQUENCE</scope>
    <source>
        <strain evidence="1">BBK-W-15</strain>
    </source>
</reference>
<organism evidence="1 2">
    <name type="scientific">Limnofasciculus baicalensis BBK-W-15</name>
    <dbReference type="NCBI Taxonomy" id="2699891"/>
    <lineage>
        <taxon>Bacteria</taxon>
        <taxon>Bacillati</taxon>
        <taxon>Cyanobacteriota</taxon>
        <taxon>Cyanophyceae</taxon>
        <taxon>Coleofasciculales</taxon>
        <taxon>Coleofasciculaceae</taxon>
        <taxon>Limnofasciculus</taxon>
        <taxon>Limnofasciculus baicalensis</taxon>
    </lineage>
</organism>
<dbReference type="RefSeq" id="WP_254013405.1">
    <property type="nucleotide sequence ID" value="NZ_JAMZMM010000225.1"/>
</dbReference>
<dbReference type="AlphaFoldDB" id="A0AAE3KNS5"/>
<sequence>MLNKTMPDLEQEKLDRTTLDVNSIKQILERSLTSNSLEEEALEFFREIAALRGKSVDDTLGEMIAGTRKYLEAVNTHIEFKHDLPTDINKYVDKLVKISEGIEACWDFFSIESQEFFINVAANFCYVADSKFKGWKGFLIRLRLILPSLKQKQNLFKKYQESLLFIPKAVDRVTEARKNKSISQLHQTGQSLLKRAKEINGNRDSLLPFLKHLGRDEQEQIEKNQAAMAWAKARLEEIKVKRNGQN</sequence>
<name>A0AAE3KNS5_9CYAN</name>